<dbReference type="Proteomes" id="UP000183174">
    <property type="component" value="Unassembled WGS sequence"/>
</dbReference>
<name>A0A1C3WKH3_9BRAD</name>
<feature type="chain" id="PRO_5008685549" evidence="1">
    <location>
        <begin position="30"/>
        <end position="213"/>
    </location>
</feature>
<sequence>MSKRRTWSAASDLICVAAALLLSALTADAQEAQWSPLWDALTKRSDAKVVDGVNDKGKATRRIDLSSGVSFFLERDGDRIMSTGFDNSGRGAVQCSWEIYVGVRAYTEVCQPSEDQAFEADLDDAIARMNEFIVENSIVPVTKSELQDAIRQRKQHVGDVVRGQSDDDRRKLCEANPIRPMSIALRSASHDLRVSTLNTLLSVKRPPVKNPCL</sequence>
<reference evidence="2 3" key="1">
    <citation type="submission" date="2016-08" db="EMBL/GenBank/DDBJ databases">
        <authorList>
            <person name="Seilhamer J.J."/>
        </authorList>
    </citation>
    <scope>NUCLEOTIDE SEQUENCE [LARGE SCALE GENOMIC DNA]</scope>
    <source>
        <strain evidence="2 3">CCBAU 10071</strain>
    </source>
</reference>
<evidence type="ECO:0000313" key="2">
    <source>
        <dbReference type="EMBL" id="SCB40450.1"/>
    </source>
</evidence>
<proteinExistence type="predicted"/>
<evidence type="ECO:0000313" key="3">
    <source>
        <dbReference type="Proteomes" id="UP000183174"/>
    </source>
</evidence>
<dbReference type="RefSeq" id="WP_036041747.1">
    <property type="nucleotide sequence ID" value="NZ_FMAE01000006.1"/>
</dbReference>
<protein>
    <submittedName>
        <fullName evidence="2">Uncharacterized protein</fullName>
    </submittedName>
</protein>
<evidence type="ECO:0000256" key="1">
    <source>
        <dbReference type="SAM" id="SignalP"/>
    </source>
</evidence>
<feature type="signal peptide" evidence="1">
    <location>
        <begin position="1"/>
        <end position="29"/>
    </location>
</feature>
<gene>
    <name evidence="2" type="ORF">GA0061099_1006346</name>
</gene>
<dbReference type="EMBL" id="FMAE01000006">
    <property type="protein sequence ID" value="SCB40450.1"/>
    <property type="molecule type" value="Genomic_DNA"/>
</dbReference>
<accession>A0A1C3WKH3</accession>
<organism evidence="2 3">
    <name type="scientific">Bradyrhizobium yuanmingense</name>
    <dbReference type="NCBI Taxonomy" id="108015"/>
    <lineage>
        <taxon>Bacteria</taxon>
        <taxon>Pseudomonadati</taxon>
        <taxon>Pseudomonadota</taxon>
        <taxon>Alphaproteobacteria</taxon>
        <taxon>Hyphomicrobiales</taxon>
        <taxon>Nitrobacteraceae</taxon>
        <taxon>Bradyrhizobium</taxon>
    </lineage>
</organism>
<dbReference type="AlphaFoldDB" id="A0A1C3WKH3"/>
<keyword evidence="1" id="KW-0732">Signal</keyword>